<dbReference type="InterPro" id="IPR020472">
    <property type="entry name" value="WD40_PAC1"/>
</dbReference>
<evidence type="ECO:0000313" key="6">
    <source>
        <dbReference type="Proteomes" id="UP000054217"/>
    </source>
</evidence>
<dbReference type="PRINTS" id="PR00320">
    <property type="entry name" value="GPROTEINBRPT"/>
</dbReference>
<keyword evidence="4" id="KW-0732">Signal</keyword>
<reference evidence="5 6" key="1">
    <citation type="submission" date="2014-04" db="EMBL/GenBank/DDBJ databases">
        <authorList>
            <consortium name="DOE Joint Genome Institute"/>
            <person name="Kuo A."/>
            <person name="Kohler A."/>
            <person name="Costa M.D."/>
            <person name="Nagy L.G."/>
            <person name="Floudas D."/>
            <person name="Copeland A."/>
            <person name="Barry K.W."/>
            <person name="Cichocki N."/>
            <person name="Veneault-Fourrey C."/>
            <person name="LaButti K."/>
            <person name="Lindquist E.A."/>
            <person name="Lipzen A."/>
            <person name="Lundell T."/>
            <person name="Morin E."/>
            <person name="Murat C."/>
            <person name="Sun H."/>
            <person name="Tunlid A."/>
            <person name="Henrissat B."/>
            <person name="Grigoriev I.V."/>
            <person name="Hibbett D.S."/>
            <person name="Martin F."/>
            <person name="Nordberg H.P."/>
            <person name="Cantor M.N."/>
            <person name="Hua S.X."/>
        </authorList>
    </citation>
    <scope>NUCLEOTIDE SEQUENCE [LARGE SCALE GENOMIC DNA]</scope>
    <source>
        <strain evidence="5 6">Marx 270</strain>
    </source>
</reference>
<evidence type="ECO:0000313" key="5">
    <source>
        <dbReference type="EMBL" id="KIN93934.1"/>
    </source>
</evidence>
<dbReference type="PANTHER" id="PTHR22847">
    <property type="entry name" value="WD40 REPEAT PROTEIN"/>
    <property type="match status" value="1"/>
</dbReference>
<dbReference type="AlphaFoldDB" id="A0A0C3MYH2"/>
<dbReference type="InParanoid" id="A0A0C3MYH2"/>
<dbReference type="InterPro" id="IPR036322">
    <property type="entry name" value="WD40_repeat_dom_sf"/>
</dbReference>
<keyword evidence="6" id="KW-1185">Reference proteome</keyword>
<dbReference type="Proteomes" id="UP000054217">
    <property type="component" value="Unassembled WGS sequence"/>
</dbReference>
<organism evidence="5 6">
    <name type="scientific">Pisolithus tinctorius Marx 270</name>
    <dbReference type="NCBI Taxonomy" id="870435"/>
    <lineage>
        <taxon>Eukaryota</taxon>
        <taxon>Fungi</taxon>
        <taxon>Dikarya</taxon>
        <taxon>Basidiomycota</taxon>
        <taxon>Agaricomycotina</taxon>
        <taxon>Agaricomycetes</taxon>
        <taxon>Agaricomycetidae</taxon>
        <taxon>Boletales</taxon>
        <taxon>Sclerodermatineae</taxon>
        <taxon>Pisolithaceae</taxon>
        <taxon>Pisolithus</taxon>
    </lineage>
</organism>
<dbReference type="GO" id="GO:1990234">
    <property type="term" value="C:transferase complex"/>
    <property type="evidence" value="ECO:0007669"/>
    <property type="project" value="UniProtKB-ARBA"/>
</dbReference>
<dbReference type="STRING" id="870435.A0A0C3MYH2"/>
<proteinExistence type="predicted"/>
<protein>
    <submittedName>
        <fullName evidence="5">Uncharacterized protein</fullName>
    </submittedName>
</protein>
<dbReference type="SUPFAM" id="SSF50978">
    <property type="entry name" value="WD40 repeat-like"/>
    <property type="match status" value="1"/>
</dbReference>
<feature type="non-terminal residue" evidence="5">
    <location>
        <position position="1"/>
    </location>
</feature>
<dbReference type="InterPro" id="IPR001680">
    <property type="entry name" value="WD40_rpt"/>
</dbReference>
<feature type="non-terminal residue" evidence="5">
    <location>
        <position position="190"/>
    </location>
</feature>
<dbReference type="InterPro" id="IPR015943">
    <property type="entry name" value="WD40/YVTN_repeat-like_dom_sf"/>
</dbReference>
<feature type="repeat" description="WD" evidence="3">
    <location>
        <begin position="147"/>
        <end position="188"/>
    </location>
</feature>
<evidence type="ECO:0000256" key="4">
    <source>
        <dbReference type="SAM" id="SignalP"/>
    </source>
</evidence>
<evidence type="ECO:0000256" key="3">
    <source>
        <dbReference type="PROSITE-ProRule" id="PRU00221"/>
    </source>
</evidence>
<evidence type="ECO:0000256" key="2">
    <source>
        <dbReference type="ARBA" id="ARBA00022737"/>
    </source>
</evidence>
<gene>
    <name evidence="5" type="ORF">M404DRAFT_79372</name>
</gene>
<evidence type="ECO:0000256" key="1">
    <source>
        <dbReference type="ARBA" id="ARBA00022574"/>
    </source>
</evidence>
<feature type="signal peptide" evidence="4">
    <location>
        <begin position="1"/>
        <end position="20"/>
    </location>
</feature>
<dbReference type="PROSITE" id="PS50294">
    <property type="entry name" value="WD_REPEATS_REGION"/>
    <property type="match status" value="2"/>
</dbReference>
<dbReference type="PROSITE" id="PS50082">
    <property type="entry name" value="WD_REPEATS_2"/>
    <property type="match status" value="2"/>
</dbReference>
<dbReference type="EMBL" id="KN832124">
    <property type="protein sequence ID" value="KIN93934.1"/>
    <property type="molecule type" value="Genomic_DNA"/>
</dbReference>
<accession>A0A0C3MYH2</accession>
<dbReference type="PANTHER" id="PTHR22847:SF637">
    <property type="entry name" value="WD REPEAT DOMAIN 5B"/>
    <property type="match status" value="1"/>
</dbReference>
<feature type="repeat" description="WD" evidence="3">
    <location>
        <begin position="104"/>
        <end position="145"/>
    </location>
</feature>
<dbReference type="InterPro" id="IPR019775">
    <property type="entry name" value="WD40_repeat_CS"/>
</dbReference>
<dbReference type="PROSITE" id="PS00678">
    <property type="entry name" value="WD_REPEATS_1"/>
    <property type="match status" value="2"/>
</dbReference>
<sequence length="190" mass="20392">ILFWLEIISLLGMVGKGVDALGTVILWLQVNGFKDVLALVEDGIKLIRNFGSVIVHSTPHLYASALPFIPSNSLLSMMLLPKFPRLARVAVGGLKGWPVEQQLLQGHASTVNSVAFSPDGKRIVSGSEDKTVRVWDVEQGVQIGSLLEGHTSAVNSVAFAPDGKRIVSGSWDKTVRVWDVEGGVQIGSPL</sequence>
<dbReference type="Pfam" id="PF00400">
    <property type="entry name" value="WD40"/>
    <property type="match status" value="2"/>
</dbReference>
<name>A0A0C3MYH2_PISTI</name>
<reference evidence="6" key="2">
    <citation type="submission" date="2015-01" db="EMBL/GenBank/DDBJ databases">
        <title>Evolutionary Origins and Diversification of the Mycorrhizal Mutualists.</title>
        <authorList>
            <consortium name="DOE Joint Genome Institute"/>
            <consortium name="Mycorrhizal Genomics Consortium"/>
            <person name="Kohler A."/>
            <person name="Kuo A."/>
            <person name="Nagy L.G."/>
            <person name="Floudas D."/>
            <person name="Copeland A."/>
            <person name="Barry K.W."/>
            <person name="Cichocki N."/>
            <person name="Veneault-Fourrey C."/>
            <person name="LaButti K."/>
            <person name="Lindquist E.A."/>
            <person name="Lipzen A."/>
            <person name="Lundell T."/>
            <person name="Morin E."/>
            <person name="Murat C."/>
            <person name="Riley R."/>
            <person name="Ohm R."/>
            <person name="Sun H."/>
            <person name="Tunlid A."/>
            <person name="Henrissat B."/>
            <person name="Grigoriev I.V."/>
            <person name="Hibbett D.S."/>
            <person name="Martin F."/>
        </authorList>
    </citation>
    <scope>NUCLEOTIDE SEQUENCE [LARGE SCALE GENOMIC DNA]</scope>
    <source>
        <strain evidence="6">Marx 270</strain>
    </source>
</reference>
<keyword evidence="1 3" id="KW-0853">WD repeat</keyword>
<keyword evidence="2" id="KW-0677">Repeat</keyword>
<dbReference type="HOGENOM" id="CLU_000288_57_19_1"/>
<feature type="chain" id="PRO_5002180022" evidence="4">
    <location>
        <begin position="21"/>
        <end position="190"/>
    </location>
</feature>
<dbReference type="OrthoDB" id="3266532at2759"/>
<dbReference type="SMART" id="SM00320">
    <property type="entry name" value="WD40"/>
    <property type="match status" value="2"/>
</dbReference>
<dbReference type="Gene3D" id="2.130.10.10">
    <property type="entry name" value="YVTN repeat-like/Quinoprotein amine dehydrogenase"/>
    <property type="match status" value="1"/>
</dbReference>